<dbReference type="RefSeq" id="WP_092056988.1">
    <property type="nucleotide sequence ID" value="NZ_FOJJ01000023.1"/>
</dbReference>
<reference evidence="1 2" key="1">
    <citation type="submission" date="2019-07" db="EMBL/GenBank/DDBJ databases">
        <title>Insights of Desulfuromonas acetexigens electromicrobiology.</title>
        <authorList>
            <person name="Katuri K."/>
            <person name="Sapireddy V."/>
            <person name="Shaw D.R."/>
            <person name="Saikaly P."/>
        </authorList>
    </citation>
    <scope>NUCLEOTIDE SEQUENCE [LARGE SCALE GENOMIC DNA]</scope>
    <source>
        <strain evidence="1 2">2873</strain>
    </source>
</reference>
<dbReference type="OrthoDB" id="9780825at2"/>
<dbReference type="AlphaFoldDB" id="A0A550JHR8"/>
<proteinExistence type="predicted"/>
<sequence length="321" mass="34193">MAQKKYERIALGGIHTYSITTRDNKVNIRDHFARVPEAGMSFADFYAGLPRLLGADSLRGVVDAVVAAREKGRPVVLAMGGHVIKCGLQPVLKKLIEVGAITAVAMNGSATIHDFEVSLVGATSEDVGAVLHSGDFGFSEETGGGMNQALADGLPKGYGFGEAIGRRIIEANHPFKEYSLLAACVENDIPVTVHVAIGTDIIHQHPKMDGAVTGEMSYRDFRLLTSVVADLGDGGVWLNVGSAVLLPEVFLKALSIAQNLGHHVDNFSTANFDMTQHYRPLQNVVKRPTSGGGKGYTLTGHHEINIPLFAMAVLDRLAGKG</sequence>
<keyword evidence="2" id="KW-1185">Reference proteome</keyword>
<comment type="caution">
    <text evidence="1">The sequence shown here is derived from an EMBL/GenBank/DDBJ whole genome shotgun (WGS) entry which is preliminary data.</text>
</comment>
<dbReference type="Gene3D" id="3.40.50.10690">
    <property type="entry name" value="putative lor/sdh protein like domains"/>
    <property type="match status" value="1"/>
</dbReference>
<evidence type="ECO:0000313" key="1">
    <source>
        <dbReference type="EMBL" id="TRO82733.1"/>
    </source>
</evidence>
<name>A0A550JHR8_9BACT</name>
<accession>A0A550JHR8</accession>
<protein>
    <recommendedName>
        <fullName evidence="3">Deoxyhypusine synthase</fullName>
    </recommendedName>
</protein>
<gene>
    <name evidence="1" type="ORF">FL622_06025</name>
</gene>
<evidence type="ECO:0000313" key="2">
    <source>
        <dbReference type="Proteomes" id="UP000317155"/>
    </source>
</evidence>
<evidence type="ECO:0008006" key="3">
    <source>
        <dbReference type="Google" id="ProtNLM"/>
    </source>
</evidence>
<dbReference type="Proteomes" id="UP000317155">
    <property type="component" value="Unassembled WGS sequence"/>
</dbReference>
<dbReference type="EMBL" id="VJVV01000003">
    <property type="protein sequence ID" value="TRO82733.1"/>
    <property type="molecule type" value="Genomic_DNA"/>
</dbReference>
<organism evidence="1 2">
    <name type="scientific">Trichloromonas acetexigens</name>
    <dbReference type="NCBI Taxonomy" id="38815"/>
    <lineage>
        <taxon>Bacteria</taxon>
        <taxon>Pseudomonadati</taxon>
        <taxon>Thermodesulfobacteriota</taxon>
        <taxon>Desulfuromonadia</taxon>
        <taxon>Desulfuromonadales</taxon>
        <taxon>Trichloromonadaceae</taxon>
        <taxon>Trichloromonas</taxon>
    </lineage>
</organism>